<protein>
    <recommendedName>
        <fullName evidence="3">DUF4124 domain-containing protein</fullName>
    </recommendedName>
</protein>
<evidence type="ECO:0000313" key="2">
    <source>
        <dbReference type="Proteomes" id="UP000887104"/>
    </source>
</evidence>
<sequence length="217" mass="25305">MYRFFQFIIVIMMLQTSNAISQEVHQWIDESGVKHFSTNLPPISCKTESCTKINESLVQESNEHTSKLIAAKKAQHYISGSLEMTQKYINLLNIDLIIDGNLWYNIDFVLAALIDGIENGLLIRNDTIKVLGSSHQSLDYKISKSCAWKRNTKYIDNKNHRWAKVGKDFYSVYRKAWFASCRREIPFKLDDAKKDYNLIKKSKVEKEKIYEESRYSS</sequence>
<keyword evidence="2" id="KW-1185">Reference proteome</keyword>
<evidence type="ECO:0008006" key="3">
    <source>
        <dbReference type="Google" id="ProtNLM"/>
    </source>
</evidence>
<accession>A0ABQ4PHT6</accession>
<proteinExistence type="predicted"/>
<reference evidence="1" key="1">
    <citation type="submission" date="2021-05" db="EMBL/GenBank/DDBJ databases">
        <title>Molecular characterization for Shewanella algae harboring chromosomal blaOXA-55-like strains isolated from clinical and environment sample.</title>
        <authorList>
            <person name="Ohama Y."/>
            <person name="Aoki K."/>
            <person name="Harada S."/>
            <person name="Moriya K."/>
            <person name="Ishii Y."/>
            <person name="Tateda K."/>
        </authorList>
    </citation>
    <scope>NUCLEOTIDE SEQUENCE</scope>
    <source>
        <strain evidence="1">JCM 11563</strain>
    </source>
</reference>
<organism evidence="1 2">
    <name type="scientific">Shewanella sairae</name>
    <dbReference type="NCBI Taxonomy" id="190310"/>
    <lineage>
        <taxon>Bacteria</taxon>
        <taxon>Pseudomonadati</taxon>
        <taxon>Pseudomonadota</taxon>
        <taxon>Gammaproteobacteria</taxon>
        <taxon>Alteromonadales</taxon>
        <taxon>Shewanellaceae</taxon>
        <taxon>Shewanella</taxon>
    </lineage>
</organism>
<dbReference type="EMBL" id="BPEY01000043">
    <property type="protein sequence ID" value="GIU47090.1"/>
    <property type="molecule type" value="Genomic_DNA"/>
</dbReference>
<comment type="caution">
    <text evidence="1">The sequence shown here is derived from an EMBL/GenBank/DDBJ whole genome shotgun (WGS) entry which is preliminary data.</text>
</comment>
<gene>
    <name evidence="1" type="ORF">TUM4438_25040</name>
</gene>
<name>A0ABQ4PHT6_9GAMM</name>
<dbReference type="Proteomes" id="UP000887104">
    <property type="component" value="Unassembled WGS sequence"/>
</dbReference>
<evidence type="ECO:0000313" key="1">
    <source>
        <dbReference type="EMBL" id="GIU47090.1"/>
    </source>
</evidence>
<dbReference type="RefSeq" id="WP_220781497.1">
    <property type="nucleotide sequence ID" value="NZ_BPEY01000043.1"/>
</dbReference>